<gene>
    <name evidence="1" type="ORF">CQW23_23052</name>
</gene>
<comment type="caution">
    <text evidence="1">The sequence shown here is derived from an EMBL/GenBank/DDBJ whole genome shotgun (WGS) entry which is preliminary data.</text>
</comment>
<reference evidence="2" key="2">
    <citation type="journal article" date="2017" name="J. Anim. Genet.">
        <title>Multiple reference genome sequences of hot pepper reveal the massive evolution of plant disease resistance genes by retroduplication.</title>
        <authorList>
            <person name="Kim S."/>
            <person name="Park J."/>
            <person name="Yeom S.-I."/>
            <person name="Kim Y.-M."/>
            <person name="Seo E."/>
            <person name="Kim K.-T."/>
            <person name="Kim M.-S."/>
            <person name="Lee J.M."/>
            <person name="Cheong K."/>
            <person name="Shin H.-S."/>
            <person name="Kim S.-B."/>
            <person name="Han K."/>
            <person name="Lee J."/>
            <person name="Park M."/>
            <person name="Lee H.-A."/>
            <person name="Lee H.-Y."/>
            <person name="Lee Y."/>
            <person name="Oh S."/>
            <person name="Lee J.H."/>
            <person name="Choi E."/>
            <person name="Choi E."/>
            <person name="Lee S.E."/>
            <person name="Jeon J."/>
            <person name="Kim H."/>
            <person name="Choi G."/>
            <person name="Song H."/>
            <person name="Lee J."/>
            <person name="Lee S.-C."/>
            <person name="Kwon J.-K."/>
            <person name="Lee H.-Y."/>
            <person name="Koo N."/>
            <person name="Hong Y."/>
            <person name="Kim R.W."/>
            <person name="Kang W.-H."/>
            <person name="Huh J.H."/>
            <person name="Kang B.-C."/>
            <person name="Yang T.-J."/>
            <person name="Lee Y.-H."/>
            <person name="Bennetzen J.L."/>
            <person name="Choi D."/>
        </authorList>
    </citation>
    <scope>NUCLEOTIDE SEQUENCE [LARGE SCALE GENOMIC DNA]</scope>
    <source>
        <strain evidence="2">cv. PBC81</strain>
    </source>
</reference>
<keyword evidence="2" id="KW-1185">Reference proteome</keyword>
<sequence length="182" mass="20835">MLPKGRIILVTHRRVILLQQPSNLIAQKKFNPARDPCSVLWDVLLDDLMTMELTNGKKDLPNGPPSRLIMYLQSRSLETKDQVRVIKCHRDSNQAFEIYSSIEQARSVYGPAQSKVNAYDLSTNFCKKVNALCDQGLRHWLKQKRLDHILLLLTWSPVKEFVPGLLNRCLLRLLEAVSSEGN</sequence>
<dbReference type="EMBL" id="MLFT02000009">
    <property type="protein sequence ID" value="PHT39479.1"/>
    <property type="molecule type" value="Genomic_DNA"/>
</dbReference>
<dbReference type="AlphaFoldDB" id="A0A2G2W2R5"/>
<proteinExistence type="predicted"/>
<evidence type="ECO:0000313" key="2">
    <source>
        <dbReference type="Proteomes" id="UP000224567"/>
    </source>
</evidence>
<evidence type="ECO:0000313" key="1">
    <source>
        <dbReference type="EMBL" id="PHT39479.1"/>
    </source>
</evidence>
<organism evidence="1 2">
    <name type="scientific">Capsicum baccatum</name>
    <name type="common">Peruvian pepper</name>
    <dbReference type="NCBI Taxonomy" id="33114"/>
    <lineage>
        <taxon>Eukaryota</taxon>
        <taxon>Viridiplantae</taxon>
        <taxon>Streptophyta</taxon>
        <taxon>Embryophyta</taxon>
        <taxon>Tracheophyta</taxon>
        <taxon>Spermatophyta</taxon>
        <taxon>Magnoliopsida</taxon>
        <taxon>eudicotyledons</taxon>
        <taxon>Gunneridae</taxon>
        <taxon>Pentapetalae</taxon>
        <taxon>asterids</taxon>
        <taxon>lamiids</taxon>
        <taxon>Solanales</taxon>
        <taxon>Solanaceae</taxon>
        <taxon>Solanoideae</taxon>
        <taxon>Capsiceae</taxon>
        <taxon>Capsicum</taxon>
    </lineage>
</organism>
<protein>
    <submittedName>
        <fullName evidence="1">Uncharacterized protein</fullName>
    </submittedName>
</protein>
<dbReference type="PANTHER" id="PTHR45523:SF6">
    <property type="entry name" value="OS02G0470400 PROTEIN"/>
    <property type="match status" value="1"/>
</dbReference>
<name>A0A2G2W2R5_CAPBA</name>
<reference evidence="1 2" key="1">
    <citation type="journal article" date="2017" name="Genome Biol.">
        <title>New reference genome sequences of hot pepper reveal the massive evolution of plant disease-resistance genes by retroduplication.</title>
        <authorList>
            <person name="Kim S."/>
            <person name="Park J."/>
            <person name="Yeom S.I."/>
            <person name="Kim Y.M."/>
            <person name="Seo E."/>
            <person name="Kim K.T."/>
            <person name="Kim M.S."/>
            <person name="Lee J.M."/>
            <person name="Cheong K."/>
            <person name="Shin H.S."/>
            <person name="Kim S.B."/>
            <person name="Han K."/>
            <person name="Lee J."/>
            <person name="Park M."/>
            <person name="Lee H.A."/>
            <person name="Lee H.Y."/>
            <person name="Lee Y."/>
            <person name="Oh S."/>
            <person name="Lee J.H."/>
            <person name="Choi E."/>
            <person name="Choi E."/>
            <person name="Lee S.E."/>
            <person name="Jeon J."/>
            <person name="Kim H."/>
            <person name="Choi G."/>
            <person name="Song H."/>
            <person name="Lee J."/>
            <person name="Lee S.C."/>
            <person name="Kwon J.K."/>
            <person name="Lee H.Y."/>
            <person name="Koo N."/>
            <person name="Hong Y."/>
            <person name="Kim R.W."/>
            <person name="Kang W.H."/>
            <person name="Huh J.H."/>
            <person name="Kang B.C."/>
            <person name="Yang T.J."/>
            <person name="Lee Y.H."/>
            <person name="Bennetzen J.L."/>
            <person name="Choi D."/>
        </authorList>
    </citation>
    <scope>NUCLEOTIDE SEQUENCE [LARGE SCALE GENOMIC DNA]</scope>
    <source>
        <strain evidence="2">cv. PBC81</strain>
    </source>
</reference>
<dbReference type="OrthoDB" id="428159at2759"/>
<accession>A0A2G2W2R5</accession>
<dbReference type="PANTHER" id="PTHR45523">
    <property type="entry name" value="TETRATRICOPEPTIDE REPEAT (TPR)-CONTAINING PROTEIN-RELATED"/>
    <property type="match status" value="1"/>
</dbReference>
<dbReference type="Proteomes" id="UP000224567">
    <property type="component" value="Unassembled WGS sequence"/>
</dbReference>